<dbReference type="InterPro" id="IPR036869">
    <property type="entry name" value="J_dom_sf"/>
</dbReference>
<dbReference type="PRINTS" id="PR00625">
    <property type="entry name" value="JDOMAIN"/>
</dbReference>
<keyword evidence="10" id="KW-1185">Reference proteome</keyword>
<evidence type="ECO:0000259" key="8">
    <source>
        <dbReference type="PROSITE" id="PS50076"/>
    </source>
</evidence>
<dbReference type="FunFam" id="1.10.287.110:FF:000029">
    <property type="entry name" value="DnaJ homolog subfamily C member 10"/>
    <property type="match status" value="1"/>
</dbReference>
<dbReference type="PROSITE" id="PS00636">
    <property type="entry name" value="DNAJ_1"/>
    <property type="match status" value="1"/>
</dbReference>
<feature type="domain" description="Thioredoxin" evidence="9">
    <location>
        <begin position="404"/>
        <end position="550"/>
    </location>
</feature>
<evidence type="ECO:0000313" key="10">
    <source>
        <dbReference type="Proteomes" id="UP000492821"/>
    </source>
</evidence>
<dbReference type="GO" id="GO:0051787">
    <property type="term" value="F:misfolded protein binding"/>
    <property type="evidence" value="ECO:0007669"/>
    <property type="project" value="TreeGrafter"/>
</dbReference>
<accession>A0A7E4VV70</accession>
<evidence type="ECO:0000256" key="5">
    <source>
        <dbReference type="ARBA" id="ARBA00035002"/>
    </source>
</evidence>
<dbReference type="Pfam" id="PF00226">
    <property type="entry name" value="DnaJ"/>
    <property type="match status" value="1"/>
</dbReference>
<dbReference type="GO" id="GO:0015035">
    <property type="term" value="F:protein-disulfide reductase activity"/>
    <property type="evidence" value="ECO:0007669"/>
    <property type="project" value="TreeGrafter"/>
</dbReference>
<evidence type="ECO:0000256" key="2">
    <source>
        <dbReference type="ARBA" id="ARBA00020920"/>
    </source>
</evidence>
<dbReference type="PROSITE" id="PS00194">
    <property type="entry name" value="THIOREDOXIN_1"/>
    <property type="match status" value="1"/>
</dbReference>
<feature type="chain" id="PRO_5028851711" description="DnaJ homolog subfamily C member 10" evidence="7">
    <location>
        <begin position="24"/>
        <end position="784"/>
    </location>
</feature>
<dbReference type="InterPro" id="IPR017937">
    <property type="entry name" value="Thioredoxin_CS"/>
</dbReference>
<dbReference type="GO" id="GO:0006914">
    <property type="term" value="P:autophagy"/>
    <property type="evidence" value="ECO:0007669"/>
    <property type="project" value="UniProtKB-KW"/>
</dbReference>
<dbReference type="InterPro" id="IPR018253">
    <property type="entry name" value="DnaJ_domain_CS"/>
</dbReference>
<reference evidence="10" key="1">
    <citation type="journal article" date="2013" name="Genetics">
        <title>The draft genome and transcriptome of Panagrellus redivivus are shaped by the harsh demands of a free-living lifestyle.</title>
        <authorList>
            <person name="Srinivasan J."/>
            <person name="Dillman A.R."/>
            <person name="Macchietto M.G."/>
            <person name="Heikkinen L."/>
            <person name="Lakso M."/>
            <person name="Fracchia K.M."/>
            <person name="Antoshechkin I."/>
            <person name="Mortazavi A."/>
            <person name="Wong G."/>
            <person name="Sternberg P.W."/>
        </authorList>
    </citation>
    <scope>NUCLEOTIDE SEQUENCE [LARGE SCALE GENOMIC DNA]</scope>
    <source>
        <strain evidence="10">MT8872</strain>
    </source>
</reference>
<evidence type="ECO:0000259" key="9">
    <source>
        <dbReference type="PROSITE" id="PS51352"/>
    </source>
</evidence>
<dbReference type="SUPFAM" id="SSF52833">
    <property type="entry name" value="Thioredoxin-like"/>
    <property type="match status" value="5"/>
</dbReference>
<evidence type="ECO:0000256" key="6">
    <source>
        <dbReference type="ARBA" id="ARBA00035043"/>
    </source>
</evidence>
<comment type="subcellular location">
    <subcellularLocation>
        <location evidence="1">Endoplasmic reticulum membrane</location>
        <topology evidence="1">Single-pass type IV membrane protein</topology>
    </subcellularLocation>
</comment>
<dbReference type="GO" id="GO:0036498">
    <property type="term" value="P:IRE1-mediated unfolded protein response"/>
    <property type="evidence" value="ECO:0007669"/>
    <property type="project" value="TreeGrafter"/>
</dbReference>
<feature type="signal peptide" evidence="7">
    <location>
        <begin position="1"/>
        <end position="23"/>
    </location>
</feature>
<dbReference type="Pfam" id="PF00085">
    <property type="entry name" value="Thioredoxin"/>
    <property type="match status" value="4"/>
</dbReference>
<dbReference type="AlphaFoldDB" id="A0A7E4VV70"/>
<dbReference type="InterPro" id="IPR052460">
    <property type="entry name" value="ER_disulfide_reductase"/>
</dbReference>
<dbReference type="Gene3D" id="3.40.30.10">
    <property type="entry name" value="Glutaredoxin"/>
    <property type="match status" value="6"/>
</dbReference>
<reference evidence="11" key="2">
    <citation type="submission" date="2020-10" db="UniProtKB">
        <authorList>
            <consortium name="WormBaseParasite"/>
        </authorList>
    </citation>
    <scope>IDENTIFICATION</scope>
</reference>
<evidence type="ECO:0000256" key="4">
    <source>
        <dbReference type="ARBA" id="ARBA00023006"/>
    </source>
</evidence>
<keyword evidence="4" id="KW-0072">Autophagy</keyword>
<evidence type="ECO:0000256" key="7">
    <source>
        <dbReference type="SAM" id="SignalP"/>
    </source>
</evidence>
<comment type="function">
    <text evidence="5">Plays an important role in regulating the size of autophagosomes during the formation process.</text>
</comment>
<organism evidence="10 11">
    <name type="scientific">Panagrellus redivivus</name>
    <name type="common">Microworm</name>
    <dbReference type="NCBI Taxonomy" id="6233"/>
    <lineage>
        <taxon>Eukaryota</taxon>
        <taxon>Metazoa</taxon>
        <taxon>Ecdysozoa</taxon>
        <taxon>Nematoda</taxon>
        <taxon>Chromadorea</taxon>
        <taxon>Rhabditida</taxon>
        <taxon>Tylenchina</taxon>
        <taxon>Panagrolaimomorpha</taxon>
        <taxon>Panagrolaimoidea</taxon>
        <taxon>Panagrolaimidae</taxon>
        <taxon>Panagrellus</taxon>
    </lineage>
</organism>
<dbReference type="GO" id="GO:0016671">
    <property type="term" value="F:oxidoreductase activity, acting on a sulfur group of donors, disulfide as acceptor"/>
    <property type="evidence" value="ECO:0007669"/>
    <property type="project" value="TreeGrafter"/>
</dbReference>
<keyword evidence="7" id="KW-0732">Signal</keyword>
<dbReference type="InterPro" id="IPR036249">
    <property type="entry name" value="Thioredoxin-like_sf"/>
</dbReference>
<proteinExistence type="predicted"/>
<evidence type="ECO:0000256" key="1">
    <source>
        <dbReference type="ARBA" id="ARBA00004163"/>
    </source>
</evidence>
<dbReference type="InterPro" id="IPR013766">
    <property type="entry name" value="Thioredoxin_domain"/>
</dbReference>
<dbReference type="GO" id="GO:0005789">
    <property type="term" value="C:endoplasmic reticulum membrane"/>
    <property type="evidence" value="ECO:0007669"/>
    <property type="project" value="UniProtKB-SubCell"/>
</dbReference>
<dbReference type="PROSITE" id="PS50076">
    <property type="entry name" value="DNAJ_2"/>
    <property type="match status" value="1"/>
</dbReference>
<evidence type="ECO:0000256" key="3">
    <source>
        <dbReference type="ARBA" id="ARBA00020921"/>
    </source>
</evidence>
<dbReference type="CDD" id="cd06257">
    <property type="entry name" value="DnaJ"/>
    <property type="match status" value="1"/>
</dbReference>
<dbReference type="GO" id="GO:0005788">
    <property type="term" value="C:endoplasmic reticulum lumen"/>
    <property type="evidence" value="ECO:0007669"/>
    <property type="project" value="TreeGrafter"/>
</dbReference>
<name>A0A7E4VV70_PANRE</name>
<dbReference type="Proteomes" id="UP000492821">
    <property type="component" value="Unassembled WGS sequence"/>
</dbReference>
<dbReference type="PROSITE" id="PS51352">
    <property type="entry name" value="THIOREDOXIN_2"/>
    <property type="match status" value="3"/>
</dbReference>
<sequence length="784" mass="89215">MKASFAFTALTGLLAIGSIAVLAEDYYELLNIPRDADDRTIRKAFKKLAIIKHPDKNPDDPAAHDEFVRINRAYEVLKDEELRKKYDKYGEEGLKDDFHGGREYQSWQFYNDNFGIYDDDAEIVTLSRADFQQSVLDSGDLWFVNFYSTFCSHCHDLAPTWREFARDFEGVIRIGAVNCAEDPNLCQMQQVMAYPSLILYPEGIQFQGPRTLKALTDFVMARLTAEVHRVTFKNYVALSTEWDQYAPRPWVLDFCDGEDDGSCLTKQNRRKLASMLKGIANVGVVACPEHKRDLLCKKLRDSGVAFYPAGQLNAEQQHEIESLDAKEIYAAVLDLMPSWAELKDEDYEQLISENPEATFVRFYDGKADEDGNQRELKKLPMMFPEIKTKQVDCSSQSDICSELKLNKEDLPRFVLFKPDGGYEINYVKKQSIHDLISFVRASLDSQLVTLTAESYAEAITGDELFIVDYFAPWCPPCMKLIPNLRKLPPTIGDKPLHVGTLDCVAHKTLCQQAGIGSYPTTIVYYKDQTFQSVGSHTPEEIVEFIEDSLNPTVEILDPASFDELVTNREAGTTWVVDFFAPWCGPCQQLAPEFRKLSRLIQADHENVRFGSVDCDAHRPLCQAQRVSAYPNIRLYRSQLHRQMMEYPSNWWRDHGSMKRWVEGFLPSLVTEISQDFYSEILGSSEPWLVDFYAPWCGHCIQFAPVYEKLAKSLEGHVKLAKVDCDRSPGICQAAGIRAYPSIRFYPGSTGGQQNAGGVVVQSHHPDTIIQTINRVLAQHRRDEL</sequence>
<evidence type="ECO:0000313" key="11">
    <source>
        <dbReference type="WBParaSite" id="Pan_g3201.t1"/>
    </source>
</evidence>
<feature type="domain" description="Thioredoxin" evidence="9">
    <location>
        <begin position="623"/>
        <end position="777"/>
    </location>
</feature>
<dbReference type="Gene3D" id="1.10.287.110">
    <property type="entry name" value="DnaJ domain"/>
    <property type="match status" value="1"/>
</dbReference>
<dbReference type="SUPFAM" id="SSF46565">
    <property type="entry name" value="Chaperone J-domain"/>
    <property type="match status" value="1"/>
</dbReference>
<dbReference type="PANTHER" id="PTHR44340:SF1">
    <property type="entry name" value="DNAJ HOMOLOG SUBFAMILY C MEMBER 10"/>
    <property type="match status" value="1"/>
</dbReference>
<feature type="domain" description="J" evidence="8">
    <location>
        <begin position="25"/>
        <end position="90"/>
    </location>
</feature>
<dbReference type="WBParaSite" id="Pan_g3201.t1">
    <property type="protein sequence ID" value="Pan_g3201.t1"/>
    <property type="gene ID" value="Pan_g3201"/>
</dbReference>
<dbReference type="SMART" id="SM00271">
    <property type="entry name" value="DnaJ"/>
    <property type="match status" value="1"/>
</dbReference>
<protein>
    <recommendedName>
        <fullName evidence="2">DnaJ homolog subfamily C member 10</fullName>
    </recommendedName>
    <alternativeName>
        <fullName evidence="3">DnaJ homolog subfamily C member 16</fullName>
    </alternativeName>
    <alternativeName>
        <fullName evidence="6">Endoplasmic reticulum DNA J domain-containing protein 8</fullName>
    </alternativeName>
</protein>
<feature type="domain" description="Thioredoxin" evidence="9">
    <location>
        <begin position="105"/>
        <end position="224"/>
    </location>
</feature>
<dbReference type="PANTHER" id="PTHR44340">
    <property type="entry name" value="DNAJ HOMOLOG SUBFAMILY C MEMBER 10"/>
    <property type="match status" value="1"/>
</dbReference>
<dbReference type="InterPro" id="IPR001623">
    <property type="entry name" value="DnaJ_domain"/>
</dbReference>
<dbReference type="PRINTS" id="PR00421">
    <property type="entry name" value="THIOREDOXIN"/>
</dbReference>